<dbReference type="SMART" id="SM00418">
    <property type="entry name" value="HTH_ARSR"/>
    <property type="match status" value="1"/>
</dbReference>
<dbReference type="PATRIC" id="fig|153151.4.peg.601"/>
<dbReference type="RefSeq" id="WP_062678601.1">
    <property type="nucleotide sequence ID" value="NZ_LQYW01000115.1"/>
</dbReference>
<dbReference type="SUPFAM" id="SSF46785">
    <property type="entry name" value="Winged helix' DNA-binding domain"/>
    <property type="match status" value="1"/>
</dbReference>
<dbReference type="Pfam" id="PF09860">
    <property type="entry name" value="DUF2087"/>
    <property type="match status" value="1"/>
</dbReference>
<dbReference type="InterPro" id="IPR036388">
    <property type="entry name" value="WH-like_DNA-bd_sf"/>
</dbReference>
<reference evidence="5 6" key="1">
    <citation type="submission" date="2016-01" db="EMBL/GenBank/DDBJ databases">
        <title>Draft Genome Sequences of Seven Thermophilic Sporeformers Isolated from Foods.</title>
        <authorList>
            <person name="Berendsen E.M."/>
            <person name="Wells-Bennik M.H."/>
            <person name="Krawcyk A.O."/>
            <person name="De Jong A."/>
            <person name="Holsappel S."/>
            <person name="Eijlander R.T."/>
            <person name="Kuipers O.P."/>
        </authorList>
    </citation>
    <scope>NUCLEOTIDE SEQUENCE [LARGE SCALE GENOMIC DNA]</scope>
    <source>
        <strain evidence="5 6">B4110</strain>
    </source>
</reference>
<evidence type="ECO:0000256" key="3">
    <source>
        <dbReference type="ARBA" id="ARBA00023163"/>
    </source>
</evidence>
<dbReference type="EMBL" id="LQYW01000115">
    <property type="protein sequence ID" value="KYD26978.1"/>
    <property type="molecule type" value="Genomic_DNA"/>
</dbReference>
<evidence type="ECO:0000313" key="6">
    <source>
        <dbReference type="Proteomes" id="UP000075324"/>
    </source>
</evidence>
<organism evidence="5 6">
    <name type="scientific">Parageobacillus toebii</name>
    <dbReference type="NCBI Taxonomy" id="153151"/>
    <lineage>
        <taxon>Bacteria</taxon>
        <taxon>Bacillati</taxon>
        <taxon>Bacillota</taxon>
        <taxon>Bacilli</taxon>
        <taxon>Bacillales</taxon>
        <taxon>Anoxybacillaceae</taxon>
        <taxon>Parageobacillus</taxon>
    </lineage>
</organism>
<comment type="caution">
    <text evidence="5">The sequence shown here is derived from an EMBL/GenBank/DDBJ whole genome shotgun (WGS) entry which is preliminary data.</text>
</comment>
<dbReference type="Proteomes" id="UP000075324">
    <property type="component" value="Unassembled WGS sequence"/>
</dbReference>
<proteinExistence type="predicted"/>
<dbReference type="NCBIfam" id="NF033788">
    <property type="entry name" value="HTH_metalloreg"/>
    <property type="match status" value="1"/>
</dbReference>
<feature type="domain" description="HTH arsR-type" evidence="4">
    <location>
        <begin position="1"/>
        <end position="92"/>
    </location>
</feature>
<gene>
    <name evidence="5" type="ORF">B4110_1923</name>
</gene>
<name>A0A150MR74_9BACL</name>
<keyword evidence="1" id="KW-0805">Transcription regulation</keyword>
<dbReference type="InterPro" id="IPR011991">
    <property type="entry name" value="ArsR-like_HTH"/>
</dbReference>
<dbReference type="Gene3D" id="1.10.10.10">
    <property type="entry name" value="Winged helix-like DNA-binding domain superfamily/Winged helix DNA-binding domain"/>
    <property type="match status" value="1"/>
</dbReference>
<dbReference type="PANTHER" id="PTHR33154:SF33">
    <property type="entry name" value="TRANSCRIPTIONAL REPRESSOR SDPR"/>
    <property type="match status" value="1"/>
</dbReference>
<evidence type="ECO:0000259" key="4">
    <source>
        <dbReference type="PROSITE" id="PS50987"/>
    </source>
</evidence>
<dbReference type="PRINTS" id="PR00778">
    <property type="entry name" value="HTHARSR"/>
</dbReference>
<evidence type="ECO:0000313" key="5">
    <source>
        <dbReference type="EMBL" id="KYD26978.1"/>
    </source>
</evidence>
<protein>
    <recommendedName>
        <fullName evidence="4">HTH arsR-type domain-containing protein</fullName>
    </recommendedName>
</protein>
<dbReference type="PROSITE" id="PS50987">
    <property type="entry name" value="HTH_ARSR_2"/>
    <property type="match status" value="1"/>
</dbReference>
<accession>A0A150MR74</accession>
<sequence>MQLSRLVNFYKTLGDPTRIRIIALLRHGPLHGQAIAGKLGLKPPTITHHMAKLRDIGLINERREKNTIYFSLNIKNLESSATAILNLVSKHQKNIELKTNEFEHNQIIKNFFTFDGKLKQIPAQRKKKIIVLAHIVKGLKIGVTYDEKEINDYLKQFHEDYATLRRELVMNHFMYRENNKYELNPPELWIIN</sequence>
<keyword evidence="2" id="KW-0238">DNA-binding</keyword>
<dbReference type="InterPro" id="IPR051081">
    <property type="entry name" value="HTH_MetalResp_TranReg"/>
</dbReference>
<evidence type="ECO:0000256" key="2">
    <source>
        <dbReference type="ARBA" id="ARBA00023125"/>
    </source>
</evidence>
<dbReference type="CDD" id="cd00090">
    <property type="entry name" value="HTH_ARSR"/>
    <property type="match status" value="1"/>
</dbReference>
<dbReference type="PANTHER" id="PTHR33154">
    <property type="entry name" value="TRANSCRIPTIONAL REGULATOR, ARSR FAMILY"/>
    <property type="match status" value="1"/>
</dbReference>
<evidence type="ECO:0000256" key="1">
    <source>
        <dbReference type="ARBA" id="ARBA00023015"/>
    </source>
</evidence>
<dbReference type="GO" id="GO:0003700">
    <property type="term" value="F:DNA-binding transcription factor activity"/>
    <property type="evidence" value="ECO:0007669"/>
    <property type="project" value="InterPro"/>
</dbReference>
<dbReference type="Pfam" id="PF01022">
    <property type="entry name" value="HTH_5"/>
    <property type="match status" value="1"/>
</dbReference>
<dbReference type="InterPro" id="IPR001845">
    <property type="entry name" value="HTH_ArsR_DNA-bd_dom"/>
</dbReference>
<dbReference type="InterPro" id="IPR036390">
    <property type="entry name" value="WH_DNA-bd_sf"/>
</dbReference>
<dbReference type="GO" id="GO:0003677">
    <property type="term" value="F:DNA binding"/>
    <property type="evidence" value="ECO:0007669"/>
    <property type="project" value="UniProtKB-KW"/>
</dbReference>
<keyword evidence="3" id="KW-0804">Transcription</keyword>
<dbReference type="AlphaFoldDB" id="A0A150MR74"/>
<dbReference type="InterPro" id="IPR018656">
    <property type="entry name" value="DUF2087"/>
</dbReference>